<evidence type="ECO:0000256" key="3">
    <source>
        <dbReference type="ARBA" id="ARBA00022989"/>
    </source>
</evidence>
<evidence type="ECO:0000313" key="6">
    <source>
        <dbReference type="EMBL" id="ROR72150.1"/>
    </source>
</evidence>
<comment type="subcellular location">
    <subcellularLocation>
        <location evidence="1">Membrane</location>
        <topology evidence="1">Multi-pass membrane protein</topology>
    </subcellularLocation>
</comment>
<dbReference type="InterPro" id="IPR003339">
    <property type="entry name" value="ABC/ECF_trnsptr_transmembrane"/>
</dbReference>
<sequence length="190" mass="20148">MRLLHRLPAGVKLAGLLVFALLTVLVAHVVVTAGLLVAVLAASLWAGPGCAETWRVLRGFAIIALLVFGVQAWQHDLERAVVVAGGLLAVVLAANLVTATTPMDAIVDVVVWLVRPFRRWGADPERVALAFSLVIRAVPATMELAAQTRDAALARGLHRQPRAYLTPLVLRTVAGARATGEALHARGLTD</sequence>
<organism evidence="6 7">
    <name type="scientific">Bogoriella caseilytica</name>
    <dbReference type="NCBI Taxonomy" id="56055"/>
    <lineage>
        <taxon>Bacteria</taxon>
        <taxon>Bacillati</taxon>
        <taxon>Actinomycetota</taxon>
        <taxon>Actinomycetes</taxon>
        <taxon>Micrococcales</taxon>
        <taxon>Bogoriellaceae</taxon>
        <taxon>Bogoriella</taxon>
    </lineage>
</organism>
<dbReference type="AlphaFoldDB" id="A0A3N2BA45"/>
<reference evidence="6 7" key="1">
    <citation type="submission" date="2018-11" db="EMBL/GenBank/DDBJ databases">
        <title>Sequencing the genomes of 1000 actinobacteria strains.</title>
        <authorList>
            <person name="Klenk H.-P."/>
        </authorList>
    </citation>
    <scope>NUCLEOTIDE SEQUENCE [LARGE SCALE GENOMIC DNA]</scope>
    <source>
        <strain evidence="6 7">DSM 11294</strain>
    </source>
</reference>
<evidence type="ECO:0000256" key="1">
    <source>
        <dbReference type="ARBA" id="ARBA00004141"/>
    </source>
</evidence>
<accession>A0A3N2BA45</accession>
<evidence type="ECO:0000256" key="5">
    <source>
        <dbReference type="SAM" id="Phobius"/>
    </source>
</evidence>
<dbReference type="EMBL" id="RKHK01000001">
    <property type="protein sequence ID" value="ROR72150.1"/>
    <property type="molecule type" value="Genomic_DNA"/>
</dbReference>
<name>A0A3N2BA45_9MICO</name>
<keyword evidence="3 5" id="KW-1133">Transmembrane helix</keyword>
<dbReference type="RefSeq" id="WP_245990780.1">
    <property type="nucleotide sequence ID" value="NZ_RKHK01000001.1"/>
</dbReference>
<dbReference type="Proteomes" id="UP000280668">
    <property type="component" value="Unassembled WGS sequence"/>
</dbReference>
<proteinExistence type="predicted"/>
<feature type="transmembrane region" description="Helical" evidence="5">
    <location>
        <begin position="16"/>
        <end position="44"/>
    </location>
</feature>
<comment type="caution">
    <text evidence="6">The sequence shown here is derived from an EMBL/GenBank/DDBJ whole genome shotgun (WGS) entry which is preliminary data.</text>
</comment>
<keyword evidence="7" id="KW-1185">Reference proteome</keyword>
<protein>
    <submittedName>
        <fullName evidence="6">Biotin transport system permease protein</fullName>
    </submittedName>
</protein>
<evidence type="ECO:0000256" key="2">
    <source>
        <dbReference type="ARBA" id="ARBA00022692"/>
    </source>
</evidence>
<dbReference type="CDD" id="cd16914">
    <property type="entry name" value="EcfT"/>
    <property type="match status" value="1"/>
</dbReference>
<keyword evidence="4 5" id="KW-0472">Membrane</keyword>
<keyword evidence="2 5" id="KW-0812">Transmembrane</keyword>
<evidence type="ECO:0000313" key="7">
    <source>
        <dbReference type="Proteomes" id="UP000280668"/>
    </source>
</evidence>
<evidence type="ECO:0000256" key="4">
    <source>
        <dbReference type="ARBA" id="ARBA00023136"/>
    </source>
</evidence>
<feature type="transmembrane region" description="Helical" evidence="5">
    <location>
        <begin position="56"/>
        <end position="74"/>
    </location>
</feature>
<feature type="transmembrane region" description="Helical" evidence="5">
    <location>
        <begin position="80"/>
        <end position="97"/>
    </location>
</feature>
<gene>
    <name evidence="6" type="ORF">EDD31_0497</name>
</gene>
<dbReference type="Pfam" id="PF02361">
    <property type="entry name" value="CbiQ"/>
    <property type="match status" value="1"/>
</dbReference>
<dbReference type="GO" id="GO:0005886">
    <property type="term" value="C:plasma membrane"/>
    <property type="evidence" value="ECO:0007669"/>
    <property type="project" value="UniProtKB-ARBA"/>
</dbReference>